<dbReference type="Proteomes" id="UP000692954">
    <property type="component" value="Unassembled WGS sequence"/>
</dbReference>
<dbReference type="AlphaFoldDB" id="A0A8S1K5L6"/>
<organism evidence="1 2">
    <name type="scientific">Paramecium sonneborni</name>
    <dbReference type="NCBI Taxonomy" id="65129"/>
    <lineage>
        <taxon>Eukaryota</taxon>
        <taxon>Sar</taxon>
        <taxon>Alveolata</taxon>
        <taxon>Ciliophora</taxon>
        <taxon>Intramacronucleata</taxon>
        <taxon>Oligohymenophorea</taxon>
        <taxon>Peniculida</taxon>
        <taxon>Parameciidae</taxon>
        <taxon>Paramecium</taxon>
    </lineage>
</organism>
<evidence type="ECO:0000313" key="1">
    <source>
        <dbReference type="EMBL" id="CAD8050648.1"/>
    </source>
</evidence>
<dbReference type="OrthoDB" id="306351at2759"/>
<reference evidence="1" key="1">
    <citation type="submission" date="2021-01" db="EMBL/GenBank/DDBJ databases">
        <authorList>
            <consortium name="Genoscope - CEA"/>
            <person name="William W."/>
        </authorList>
    </citation>
    <scope>NUCLEOTIDE SEQUENCE</scope>
</reference>
<keyword evidence="2" id="KW-1185">Reference proteome</keyword>
<sequence length="106" mass="12634">MSNCKDFVTILNRDYLILGFLTNEQVYEQLPHKLDPPKILIYKLDIVDEVVLMEEIPLTIDTNFEEVAQKIKTLEATFNKEYIYIENIKKEVNSHNQYNQNYLNYT</sequence>
<evidence type="ECO:0000313" key="2">
    <source>
        <dbReference type="Proteomes" id="UP000692954"/>
    </source>
</evidence>
<dbReference type="EMBL" id="CAJJDN010000005">
    <property type="protein sequence ID" value="CAD8050648.1"/>
    <property type="molecule type" value="Genomic_DNA"/>
</dbReference>
<proteinExistence type="predicted"/>
<name>A0A8S1K5L6_9CILI</name>
<gene>
    <name evidence="1" type="ORF">PSON_ATCC_30995.1.T0050123</name>
</gene>
<protein>
    <submittedName>
        <fullName evidence="1">Uncharacterized protein</fullName>
    </submittedName>
</protein>
<comment type="caution">
    <text evidence="1">The sequence shown here is derived from an EMBL/GenBank/DDBJ whole genome shotgun (WGS) entry which is preliminary data.</text>
</comment>
<accession>A0A8S1K5L6</accession>